<sequence>MVAGSWRRKVARQRRREAAAAELVEGVADFLGVDDDEVLPALLSAPLSYYDKLTLFGALRTAEGMLAAGAFDGAALAQHAERLAAVRYALANRETHWHGQLSAVLRRGVAAAAAAESIGGDGRVCFDAVQQLVAEGLVCRSKGRFCVLPAGRWPALEVQLFAPGPGAGGDEFDGGDGFDGVDGFGGEGGAFADAFGAGAGGSGGGGFGAYGDAGGSGDDFGADFEARGLQAAAERAAAAAAAAAEARHAGDAIAAVLMDSDDEDDGDEGGTAPADAYAAIAADHERWLAQQERHAQRRGRPAAALPAPAAAAAPAGAAEEGAEGRRRCRHCGACDGAAEAGPGAEAEAEAAAEAAAPPAAAAAEAPAPPAPAGDAAAPISKADPMPADWQPEFAAPLPPMQPPPPRQLTRHELASEAVVARLSLEEWLTAECGVEPGRAPIHTWCAAIHNAPASRLSAYEKIVCMRAWKTLSLHVHFRGAVGRATTARDRENELAVIDDHLAWVQAAASDRRLNRACMVVLRALALAGGAWLASDRLLAEICGEDMLGDGGVDAHALLGLAVSRLVRERFVVAMAPHSAPDRRGALVSLVPSGLVALRRTDPAIDAAVRDRLAGY</sequence>
<feature type="compositionally biased region" description="Low complexity" evidence="1">
    <location>
        <begin position="345"/>
        <end position="365"/>
    </location>
</feature>
<organism evidence="2 3">
    <name type="scientific">Raphidocelis subcapitata</name>
    <dbReference type="NCBI Taxonomy" id="307507"/>
    <lineage>
        <taxon>Eukaryota</taxon>
        <taxon>Viridiplantae</taxon>
        <taxon>Chlorophyta</taxon>
        <taxon>core chlorophytes</taxon>
        <taxon>Chlorophyceae</taxon>
        <taxon>CS clade</taxon>
        <taxon>Sphaeropleales</taxon>
        <taxon>Selenastraceae</taxon>
        <taxon>Raphidocelis</taxon>
    </lineage>
</organism>
<evidence type="ECO:0000313" key="3">
    <source>
        <dbReference type="Proteomes" id="UP000247498"/>
    </source>
</evidence>
<keyword evidence="3" id="KW-1185">Reference proteome</keyword>
<feature type="region of interest" description="Disordered" evidence="1">
    <location>
        <begin position="345"/>
        <end position="408"/>
    </location>
</feature>
<protein>
    <submittedName>
        <fullName evidence="2">Uncharacterized protein</fullName>
    </submittedName>
</protein>
<feature type="region of interest" description="Disordered" evidence="1">
    <location>
        <begin position="290"/>
        <end position="318"/>
    </location>
</feature>
<dbReference type="Proteomes" id="UP000247498">
    <property type="component" value="Unassembled WGS sequence"/>
</dbReference>
<feature type="compositionally biased region" description="Pro residues" evidence="1">
    <location>
        <begin position="396"/>
        <end position="406"/>
    </location>
</feature>
<feature type="compositionally biased region" description="Low complexity" evidence="1">
    <location>
        <begin position="301"/>
        <end position="318"/>
    </location>
</feature>
<reference evidence="2 3" key="1">
    <citation type="journal article" date="2018" name="Sci. Rep.">
        <title>Raphidocelis subcapitata (=Pseudokirchneriella subcapitata) provides an insight into genome evolution and environmental adaptations in the Sphaeropleales.</title>
        <authorList>
            <person name="Suzuki S."/>
            <person name="Yamaguchi H."/>
            <person name="Nakajima N."/>
            <person name="Kawachi M."/>
        </authorList>
    </citation>
    <scope>NUCLEOTIDE SEQUENCE [LARGE SCALE GENOMIC DNA]</scope>
    <source>
        <strain evidence="2 3">NIES-35</strain>
    </source>
</reference>
<dbReference type="EMBL" id="BDRX01000009">
    <property type="protein sequence ID" value="GBF89269.1"/>
    <property type="molecule type" value="Genomic_DNA"/>
</dbReference>
<dbReference type="AlphaFoldDB" id="A0A2V0NPR4"/>
<dbReference type="InParanoid" id="A0A2V0NPR4"/>
<evidence type="ECO:0000313" key="2">
    <source>
        <dbReference type="EMBL" id="GBF89269.1"/>
    </source>
</evidence>
<evidence type="ECO:0000256" key="1">
    <source>
        <dbReference type="SAM" id="MobiDB-lite"/>
    </source>
</evidence>
<gene>
    <name evidence="2" type="ORF">Rsub_02146</name>
</gene>
<proteinExistence type="predicted"/>
<comment type="caution">
    <text evidence="2">The sequence shown here is derived from an EMBL/GenBank/DDBJ whole genome shotgun (WGS) entry which is preliminary data.</text>
</comment>
<accession>A0A2V0NPR4</accession>
<name>A0A2V0NPR4_9CHLO</name>